<sequence length="288" mass="32036">MPSFASALDAAISDAGLTLDRVREHLAARGVTVSRSALAYWRHGRSRPGRDASLHAVFELEQVLGLTAGTLTSLLGPGERAEPREPRTALLERRRLWPSVRPVTLELRSPPEDQVRFWSVHDQLEVGERQERRLRVRLVAEAAVDGVTRMLTYYQSEDRGRPAPRFAAVHCCRQGRVRADPASGLLVGELVFDRVLAAGEVTAVEYELVFPPGRPVHGYHRRITRPTSSYTCQVRFGADAPASVLRFAQRDLAAPRRQVEPLRLGADHTVTFAVRDVRAGIVGTGWTW</sequence>
<reference evidence="1 2" key="1">
    <citation type="submission" date="2023-06" db="EMBL/GenBank/DDBJ databases">
        <authorList>
            <person name="Oyuntsetseg B."/>
            <person name="Kim S.B."/>
        </authorList>
    </citation>
    <scope>NUCLEOTIDE SEQUENCE [LARGE SCALE GENOMIC DNA]</scope>
    <source>
        <strain evidence="1 2">2-2</strain>
    </source>
</reference>
<organism evidence="1 2">
    <name type="scientific">Amycolatopsis nalaikhensis</name>
    <dbReference type="NCBI Taxonomy" id="715472"/>
    <lineage>
        <taxon>Bacteria</taxon>
        <taxon>Bacillati</taxon>
        <taxon>Actinomycetota</taxon>
        <taxon>Actinomycetes</taxon>
        <taxon>Pseudonocardiales</taxon>
        <taxon>Pseudonocardiaceae</taxon>
        <taxon>Amycolatopsis</taxon>
    </lineage>
</organism>
<protein>
    <submittedName>
        <fullName evidence="1">XRE family transcriptional regulator</fullName>
    </submittedName>
</protein>
<evidence type="ECO:0000313" key="1">
    <source>
        <dbReference type="EMBL" id="WIV56247.1"/>
    </source>
</evidence>
<proteinExistence type="predicted"/>
<gene>
    <name evidence="1" type="ORF">QP939_46890</name>
</gene>
<keyword evidence="2" id="KW-1185">Reference proteome</keyword>
<dbReference type="Proteomes" id="UP001227101">
    <property type="component" value="Chromosome"/>
</dbReference>
<name>A0ABY8XKY8_9PSEU</name>
<dbReference type="EMBL" id="CP127173">
    <property type="protein sequence ID" value="WIV56247.1"/>
    <property type="molecule type" value="Genomic_DNA"/>
</dbReference>
<dbReference type="RefSeq" id="WP_285453344.1">
    <property type="nucleotide sequence ID" value="NZ_CP127173.1"/>
</dbReference>
<accession>A0ABY8XKY8</accession>
<evidence type="ECO:0000313" key="2">
    <source>
        <dbReference type="Proteomes" id="UP001227101"/>
    </source>
</evidence>